<sequence length="522" mass="57496">MSTLMDSSPSKLNASSSLPRVAGVKRPAPSLLPAFEPLSSSPGLPRPFKRQARSSPSQREALYNKYPTPIPTSTTGILSSSPPRVQGRPFIQRTQSSISERAPLSAVPSINLPENGETLRMGRSSTSSDYTLASNRLISRVHVEARYIAASVPLEPNRVEIKCKGHNGIKLHCQGRTWELARDDTFTSETEYVDIMLDVLDTRVLIAWPERERKESVGVQTESSWDEEASPRGPATAVNARGQVIHSSPLRRGRRLESPESPTPAGPSQPARRLSNLFSDDIEPDVVQVYEDASSPELEPEVTVDQSMVSTQAATSFPAPFNSSQESELSDLEDEQDPNEENDPVVHSFGPFGANITNRLESFTAADSPEQPKRKGRPAHRSSDSPEPRSSSEMTNEAEAVPIVNHVVNQLAFSRLSSTPLSVIMTHLPADLKGGSPSDPENRGLTKQELCRMLNAAPCIGEIRREGKDAAGKALESEYYYIPDADTDETRRAAVVNGMRKPSLRNCRKQHKQYYWKRPRTP</sequence>
<feature type="region of interest" description="Disordered" evidence="1">
    <location>
        <begin position="315"/>
        <end position="396"/>
    </location>
</feature>
<proteinExistence type="predicted"/>
<dbReference type="OrthoDB" id="5348546at2759"/>
<evidence type="ECO:0000259" key="2">
    <source>
        <dbReference type="PROSITE" id="PS50006"/>
    </source>
</evidence>
<keyword evidence="4" id="KW-1185">Reference proteome</keyword>
<name>S3D3Q4_GLAL2</name>
<gene>
    <name evidence="3" type="ORF">GLAREA_06124</name>
</gene>
<dbReference type="GeneID" id="19465178"/>
<feature type="compositionally biased region" description="Low complexity" evidence="1">
    <location>
        <begin position="7"/>
        <end position="19"/>
    </location>
</feature>
<feature type="compositionally biased region" description="Acidic residues" evidence="1">
    <location>
        <begin position="328"/>
        <end position="343"/>
    </location>
</feature>
<dbReference type="AlphaFoldDB" id="S3D3Q4"/>
<feature type="region of interest" description="Disordered" evidence="1">
    <location>
        <begin position="1"/>
        <end position="85"/>
    </location>
</feature>
<dbReference type="Proteomes" id="UP000016922">
    <property type="component" value="Unassembled WGS sequence"/>
</dbReference>
<dbReference type="eggNOG" id="ENOG502RZJP">
    <property type="taxonomic scope" value="Eukaryota"/>
</dbReference>
<dbReference type="OMA" id="RDRVEIM"/>
<dbReference type="RefSeq" id="XP_008079729.1">
    <property type="nucleotide sequence ID" value="XM_008081538.1"/>
</dbReference>
<dbReference type="KEGG" id="glz:GLAREA_06124"/>
<dbReference type="EMBL" id="KE145358">
    <property type="protein sequence ID" value="EPE33112.1"/>
    <property type="molecule type" value="Genomic_DNA"/>
</dbReference>
<evidence type="ECO:0000256" key="1">
    <source>
        <dbReference type="SAM" id="MobiDB-lite"/>
    </source>
</evidence>
<feature type="domain" description="FHA" evidence="2">
    <location>
        <begin position="119"/>
        <end position="172"/>
    </location>
</feature>
<protein>
    <recommendedName>
        <fullName evidence="2">FHA domain-containing protein</fullName>
    </recommendedName>
</protein>
<accession>S3D3Q4</accession>
<feature type="region of interest" description="Disordered" evidence="1">
    <location>
        <begin position="216"/>
        <end position="273"/>
    </location>
</feature>
<feature type="compositionally biased region" description="Polar residues" evidence="1">
    <location>
        <begin position="71"/>
        <end position="83"/>
    </location>
</feature>
<dbReference type="PROSITE" id="PS50006">
    <property type="entry name" value="FHA_DOMAIN"/>
    <property type="match status" value="1"/>
</dbReference>
<dbReference type="STRING" id="1116229.S3D3Q4"/>
<reference evidence="3 4" key="1">
    <citation type="journal article" date="2013" name="BMC Genomics">
        <title>Genomics-driven discovery of the pneumocandin biosynthetic gene cluster in the fungus Glarea lozoyensis.</title>
        <authorList>
            <person name="Chen L."/>
            <person name="Yue Q."/>
            <person name="Zhang X."/>
            <person name="Xiang M."/>
            <person name="Wang C."/>
            <person name="Li S."/>
            <person name="Che Y."/>
            <person name="Ortiz-Lopez F.J."/>
            <person name="Bills G.F."/>
            <person name="Liu X."/>
            <person name="An Z."/>
        </authorList>
    </citation>
    <scope>NUCLEOTIDE SEQUENCE [LARGE SCALE GENOMIC DNA]</scope>
    <source>
        <strain evidence="4">ATCC 20868 / MF5171</strain>
    </source>
</reference>
<organism evidence="3 4">
    <name type="scientific">Glarea lozoyensis (strain ATCC 20868 / MF5171)</name>
    <dbReference type="NCBI Taxonomy" id="1116229"/>
    <lineage>
        <taxon>Eukaryota</taxon>
        <taxon>Fungi</taxon>
        <taxon>Dikarya</taxon>
        <taxon>Ascomycota</taxon>
        <taxon>Pezizomycotina</taxon>
        <taxon>Leotiomycetes</taxon>
        <taxon>Helotiales</taxon>
        <taxon>Helotiaceae</taxon>
        <taxon>Glarea</taxon>
    </lineage>
</organism>
<evidence type="ECO:0000313" key="4">
    <source>
        <dbReference type="Proteomes" id="UP000016922"/>
    </source>
</evidence>
<dbReference type="InterPro" id="IPR000253">
    <property type="entry name" value="FHA_dom"/>
</dbReference>
<dbReference type="HOGENOM" id="CLU_027207_0_0_1"/>
<evidence type="ECO:0000313" key="3">
    <source>
        <dbReference type="EMBL" id="EPE33112.1"/>
    </source>
</evidence>